<dbReference type="SUPFAM" id="SSF49503">
    <property type="entry name" value="Cupredoxins"/>
    <property type="match status" value="3"/>
</dbReference>
<feature type="domain" description="Plastocyanin-like" evidence="6">
    <location>
        <begin position="57"/>
        <end position="159"/>
    </location>
</feature>
<evidence type="ECO:0000256" key="2">
    <source>
        <dbReference type="ARBA" id="ARBA00023002"/>
    </source>
</evidence>
<reference evidence="7 8" key="1">
    <citation type="submission" date="2021-03" db="EMBL/GenBank/DDBJ databases">
        <title>Actinomadura violae sp. nov., isolated from lichen in Thailand.</title>
        <authorList>
            <person name="Kanchanasin P."/>
            <person name="Saeng-In P."/>
            <person name="Phongsopitanun W."/>
            <person name="Yuki M."/>
            <person name="Kudo T."/>
            <person name="Ohkuma M."/>
            <person name="Tanasupawat S."/>
        </authorList>
    </citation>
    <scope>NUCLEOTIDE SEQUENCE [LARGE SCALE GENOMIC DNA]</scope>
    <source>
        <strain evidence="7 8">LCR2-06</strain>
    </source>
</reference>
<name>A0ABS3S4U2_9ACTN</name>
<evidence type="ECO:0000256" key="1">
    <source>
        <dbReference type="ARBA" id="ARBA00022723"/>
    </source>
</evidence>
<dbReference type="InterPro" id="IPR002355">
    <property type="entry name" value="Cu_oxidase_Cu_BS"/>
</dbReference>
<dbReference type="InterPro" id="IPR045087">
    <property type="entry name" value="Cu-oxidase_fam"/>
</dbReference>
<dbReference type="EMBL" id="JAGEPF010000031">
    <property type="protein sequence ID" value="MBO2463982.1"/>
    <property type="molecule type" value="Genomic_DNA"/>
</dbReference>
<dbReference type="Pfam" id="PF07731">
    <property type="entry name" value="Cu-oxidase_2"/>
    <property type="match status" value="1"/>
</dbReference>
<dbReference type="InterPro" id="IPR001117">
    <property type="entry name" value="Cu-oxidase_2nd"/>
</dbReference>
<dbReference type="PROSITE" id="PS51318">
    <property type="entry name" value="TAT"/>
    <property type="match status" value="1"/>
</dbReference>
<accession>A0ABS3S4U2</accession>
<dbReference type="InterPro" id="IPR006311">
    <property type="entry name" value="TAT_signal"/>
</dbReference>
<evidence type="ECO:0000259" key="4">
    <source>
        <dbReference type="Pfam" id="PF00394"/>
    </source>
</evidence>
<evidence type="ECO:0000259" key="6">
    <source>
        <dbReference type="Pfam" id="PF07732"/>
    </source>
</evidence>
<sequence length="488" mass="51474">MADRPALTRRRLLQGGAAVALAGAGALAVRGLTAPSALAADTFQSLEPSPGSVDIGGRTVSTWRFADAIPGPAIRANAGGSVWARLVNGLPDPTTVHWHGIRIANAMDGAPITQTPTPSGGSFDYRFTAPDPGTYFYHSHYGMQLDRGVYGPLIVDDPNEPLSYDAEFVVVLDDWIDGTGTTPDAVLAKLHAGTLNAPPMYSDALGGLAGNVSYPYHLINGRTPANPVTFSASPGQRVRIRLINAGGDTAYRVALGGHRLTVTHTDGFPVQHVTVDTLLMGMGERYDVLVTLGSGVFPLVASAEGKNSRAFALVRTAPGTAPSSSVTVPELNRNLLALSQLHADPSVNLPSRPIDQTVRMYLGMGPLGMTWSISTSPGGTPTGSLRVQVGQGQRVRLAFTNATQIWHPIHLHGHTYQVGGAGAGPRKDTVIVRPNETINVDLDADNPGEWMLHCHNLYHSELGMMATLGYGPKPVTAPAQPHTAHLGH</sequence>
<evidence type="ECO:0000313" key="7">
    <source>
        <dbReference type="EMBL" id="MBO2463982.1"/>
    </source>
</evidence>
<gene>
    <name evidence="7" type="ORF">J4709_41080</name>
</gene>
<dbReference type="InterPro" id="IPR011707">
    <property type="entry name" value="Cu-oxidase-like_N"/>
</dbReference>
<dbReference type="Gene3D" id="2.60.40.420">
    <property type="entry name" value="Cupredoxins - blue copper proteins"/>
    <property type="match status" value="2"/>
</dbReference>
<keyword evidence="8" id="KW-1185">Reference proteome</keyword>
<evidence type="ECO:0000313" key="8">
    <source>
        <dbReference type="Proteomes" id="UP000680206"/>
    </source>
</evidence>
<evidence type="ECO:0000256" key="3">
    <source>
        <dbReference type="ARBA" id="ARBA00023008"/>
    </source>
</evidence>
<dbReference type="Pfam" id="PF00394">
    <property type="entry name" value="Cu-oxidase"/>
    <property type="match status" value="1"/>
</dbReference>
<dbReference type="InterPro" id="IPR011706">
    <property type="entry name" value="Cu-oxidase_C"/>
</dbReference>
<dbReference type="PROSITE" id="PS00080">
    <property type="entry name" value="MULTICOPPER_OXIDASE2"/>
    <property type="match status" value="1"/>
</dbReference>
<keyword evidence="2" id="KW-0560">Oxidoreductase</keyword>
<keyword evidence="1" id="KW-0479">Metal-binding</keyword>
<keyword evidence="3" id="KW-0186">Copper</keyword>
<evidence type="ECO:0000259" key="5">
    <source>
        <dbReference type="Pfam" id="PF07731"/>
    </source>
</evidence>
<proteinExistence type="predicted"/>
<dbReference type="Pfam" id="PF07732">
    <property type="entry name" value="Cu-oxidase_3"/>
    <property type="match status" value="1"/>
</dbReference>
<dbReference type="InterPro" id="IPR008972">
    <property type="entry name" value="Cupredoxin"/>
</dbReference>
<feature type="domain" description="Plastocyanin-like" evidence="4">
    <location>
        <begin position="216"/>
        <end position="314"/>
    </location>
</feature>
<dbReference type="RefSeq" id="WP_208250102.1">
    <property type="nucleotide sequence ID" value="NZ_JAGEPF010000031.1"/>
</dbReference>
<comment type="caution">
    <text evidence="7">The sequence shown here is derived from an EMBL/GenBank/DDBJ whole genome shotgun (WGS) entry which is preliminary data.</text>
</comment>
<dbReference type="CDD" id="cd13861">
    <property type="entry name" value="CuRO_1_CumA_like"/>
    <property type="match status" value="1"/>
</dbReference>
<dbReference type="CDD" id="cd13870">
    <property type="entry name" value="CuRO_2_CopA_like_1"/>
    <property type="match status" value="1"/>
</dbReference>
<dbReference type="PANTHER" id="PTHR11709:SF394">
    <property type="entry name" value="FI03373P-RELATED"/>
    <property type="match status" value="1"/>
</dbReference>
<organism evidence="7 8">
    <name type="scientific">Actinomadura violacea</name>
    <dbReference type="NCBI Taxonomy" id="2819934"/>
    <lineage>
        <taxon>Bacteria</taxon>
        <taxon>Bacillati</taxon>
        <taxon>Actinomycetota</taxon>
        <taxon>Actinomycetes</taxon>
        <taxon>Streptosporangiales</taxon>
        <taxon>Thermomonosporaceae</taxon>
        <taxon>Actinomadura</taxon>
    </lineage>
</organism>
<dbReference type="PANTHER" id="PTHR11709">
    <property type="entry name" value="MULTI-COPPER OXIDASE"/>
    <property type="match status" value="1"/>
</dbReference>
<feature type="domain" description="Plastocyanin-like" evidence="5">
    <location>
        <begin position="381"/>
        <end position="468"/>
    </location>
</feature>
<protein>
    <submittedName>
        <fullName evidence="7">Multicopper oxidase family protein</fullName>
    </submittedName>
</protein>
<dbReference type="Proteomes" id="UP000680206">
    <property type="component" value="Unassembled WGS sequence"/>
</dbReference>